<evidence type="ECO:0000256" key="3">
    <source>
        <dbReference type="SAM" id="Phobius"/>
    </source>
</evidence>
<dbReference type="RefSeq" id="WP_155614519.1">
    <property type="nucleotide sequence ID" value="NZ_WNZX01000006.1"/>
</dbReference>
<proteinExistence type="inferred from homology"/>
<feature type="transmembrane region" description="Helical" evidence="3">
    <location>
        <begin position="311"/>
        <end position="328"/>
    </location>
</feature>
<keyword evidence="3" id="KW-0812">Transmembrane</keyword>
<protein>
    <submittedName>
        <fullName evidence="5">Acyltransferase family protein</fullName>
    </submittedName>
</protein>
<dbReference type="EMBL" id="WNZX01000006">
    <property type="protein sequence ID" value="MUG70835.1"/>
    <property type="molecule type" value="Genomic_DNA"/>
</dbReference>
<comment type="subcellular location">
    <subcellularLocation>
        <location evidence="1">Membrane</location>
    </subcellularLocation>
</comment>
<comment type="similarity">
    <text evidence="2">Belongs to the acyltransferase 3 family.</text>
</comment>
<dbReference type="GO" id="GO:0016747">
    <property type="term" value="F:acyltransferase activity, transferring groups other than amino-acyl groups"/>
    <property type="evidence" value="ECO:0007669"/>
    <property type="project" value="InterPro"/>
</dbReference>
<feature type="transmembrane region" description="Helical" evidence="3">
    <location>
        <begin position="148"/>
        <end position="169"/>
    </location>
</feature>
<feature type="transmembrane region" description="Helical" evidence="3">
    <location>
        <begin position="176"/>
        <end position="199"/>
    </location>
</feature>
<name>A0A7X2ZAP4_9BACL</name>
<feature type="transmembrane region" description="Helical" evidence="3">
    <location>
        <begin position="87"/>
        <end position="105"/>
    </location>
</feature>
<feature type="transmembrane region" description="Helical" evidence="3">
    <location>
        <begin position="45"/>
        <end position="66"/>
    </location>
</feature>
<feature type="transmembrane region" description="Helical" evidence="3">
    <location>
        <begin position="334"/>
        <end position="356"/>
    </location>
</feature>
<organism evidence="5 6">
    <name type="scientific">Paenibacillus validus</name>
    <dbReference type="NCBI Taxonomy" id="44253"/>
    <lineage>
        <taxon>Bacteria</taxon>
        <taxon>Bacillati</taxon>
        <taxon>Bacillota</taxon>
        <taxon>Bacilli</taxon>
        <taxon>Bacillales</taxon>
        <taxon>Paenibacillaceae</taxon>
        <taxon>Paenibacillus</taxon>
    </lineage>
</organism>
<evidence type="ECO:0000259" key="4">
    <source>
        <dbReference type="Pfam" id="PF01757"/>
    </source>
</evidence>
<feature type="domain" description="Acyltransferase 3" evidence="4">
    <location>
        <begin position="7"/>
        <end position="353"/>
    </location>
</feature>
<evidence type="ECO:0000256" key="1">
    <source>
        <dbReference type="ARBA" id="ARBA00004370"/>
    </source>
</evidence>
<dbReference type="InterPro" id="IPR002656">
    <property type="entry name" value="Acyl_transf_3_dom"/>
</dbReference>
<feature type="transmembrane region" description="Helical" evidence="3">
    <location>
        <begin position="12"/>
        <end position="33"/>
    </location>
</feature>
<sequence length="384" mass="43690">MNNRYEQLDSLRGLAALFVVFHHLFLSFSSNHFLVTFLKLSPARLLVQGHAAVIIFFLLSGFVLALPILRGNPINYMHYIIKRFCRIYIPYAVAISATILISIYISDGQLQQYTDFINQSWQEPFSFSLMWEHLVLIGNPHTVVYNPVIWTLIHELRISILFPFIVLLVKKLNTIYVLILCAALSLIAGLAGILSTITVNGYHTSLFDSLHYISIFMIGALVAKNKTVLSTLYQRFTKMQKISFLIMAVLLYSYSDVLSKDFFHIIPFRFYVSEYGLALGSVLLIIMALASRKISGLLNLPLLKFLGKISYSLYLTHMLVILSLLHLLHDRISMPLLLTLSGLVSILTAIICWYFVELPSMKLGKYLTKSRKNSVPSLEVRQEA</sequence>
<keyword evidence="5" id="KW-0012">Acyltransferase</keyword>
<dbReference type="Pfam" id="PF01757">
    <property type="entry name" value="Acyl_transf_3"/>
    <property type="match status" value="1"/>
</dbReference>
<dbReference type="AlphaFoldDB" id="A0A7X2ZAP4"/>
<evidence type="ECO:0000313" key="6">
    <source>
        <dbReference type="Proteomes" id="UP000450917"/>
    </source>
</evidence>
<dbReference type="Proteomes" id="UP000450917">
    <property type="component" value="Unassembled WGS sequence"/>
</dbReference>
<gene>
    <name evidence="5" type="ORF">GNP93_09100</name>
</gene>
<keyword evidence="3" id="KW-0472">Membrane</keyword>
<reference evidence="5 6" key="1">
    <citation type="submission" date="2019-11" db="EMBL/GenBank/DDBJ databases">
        <title>Draft genome sequences of five Paenibacillus species of dairy origin.</title>
        <authorList>
            <person name="Olajide A.M."/>
            <person name="Chen S."/>
            <person name="Lapointe G."/>
        </authorList>
    </citation>
    <scope>NUCLEOTIDE SEQUENCE [LARGE SCALE GENOMIC DNA]</scope>
    <source>
        <strain evidence="5 6">2CS3</strain>
    </source>
</reference>
<feature type="transmembrane region" description="Helical" evidence="3">
    <location>
        <begin position="272"/>
        <end position="290"/>
    </location>
</feature>
<evidence type="ECO:0000256" key="2">
    <source>
        <dbReference type="ARBA" id="ARBA00007400"/>
    </source>
</evidence>
<accession>A0A7X2ZAP4</accession>
<dbReference type="PANTHER" id="PTHR23028">
    <property type="entry name" value="ACETYLTRANSFERASE"/>
    <property type="match status" value="1"/>
</dbReference>
<evidence type="ECO:0000313" key="5">
    <source>
        <dbReference type="EMBL" id="MUG70835.1"/>
    </source>
</evidence>
<keyword evidence="5" id="KW-0808">Transferase</keyword>
<keyword evidence="3" id="KW-1133">Transmembrane helix</keyword>
<comment type="caution">
    <text evidence="5">The sequence shown here is derived from an EMBL/GenBank/DDBJ whole genome shotgun (WGS) entry which is preliminary data.</text>
</comment>
<dbReference type="InterPro" id="IPR050879">
    <property type="entry name" value="Acyltransferase_3"/>
</dbReference>
<keyword evidence="6" id="KW-1185">Reference proteome</keyword>